<name>A0A4Y9Z5Q5_9AGAM</name>
<dbReference type="AlphaFoldDB" id="A0A4Y9Z5Q5"/>
<reference evidence="1 2" key="1">
    <citation type="submission" date="2019-02" db="EMBL/GenBank/DDBJ databases">
        <title>Genome sequencing of the rare red list fungi Dentipellis fragilis.</title>
        <authorList>
            <person name="Buettner E."/>
            <person name="Kellner H."/>
        </authorList>
    </citation>
    <scope>NUCLEOTIDE SEQUENCE [LARGE SCALE GENOMIC DNA]</scope>
    <source>
        <strain evidence="1 2">DSM 105465</strain>
    </source>
</reference>
<dbReference type="Proteomes" id="UP000298327">
    <property type="component" value="Unassembled WGS sequence"/>
</dbReference>
<organism evidence="1 2">
    <name type="scientific">Dentipellis fragilis</name>
    <dbReference type="NCBI Taxonomy" id="205917"/>
    <lineage>
        <taxon>Eukaryota</taxon>
        <taxon>Fungi</taxon>
        <taxon>Dikarya</taxon>
        <taxon>Basidiomycota</taxon>
        <taxon>Agaricomycotina</taxon>
        <taxon>Agaricomycetes</taxon>
        <taxon>Russulales</taxon>
        <taxon>Hericiaceae</taxon>
        <taxon>Dentipellis</taxon>
    </lineage>
</organism>
<evidence type="ECO:0000313" key="1">
    <source>
        <dbReference type="EMBL" id="TFY68669.1"/>
    </source>
</evidence>
<dbReference type="EMBL" id="SEOQ01000156">
    <property type="protein sequence ID" value="TFY68669.1"/>
    <property type="molecule type" value="Genomic_DNA"/>
</dbReference>
<comment type="caution">
    <text evidence="1">The sequence shown here is derived from an EMBL/GenBank/DDBJ whole genome shotgun (WGS) entry which is preliminary data.</text>
</comment>
<proteinExistence type="predicted"/>
<keyword evidence="2" id="KW-1185">Reference proteome</keyword>
<sequence length="108" mass="11556">MLEGEDRDLRTAASSNAPAHVPLEAGVAYGGLIDLVCIPSGYKRMTKEGRLKVETCLGWLGRHIADTELLNCMSASLYFAKDALPAAMAMMTGFKECTVEENKSSTGA</sequence>
<evidence type="ECO:0000313" key="2">
    <source>
        <dbReference type="Proteomes" id="UP000298327"/>
    </source>
</evidence>
<accession>A0A4Y9Z5Q5</accession>
<gene>
    <name evidence="1" type="ORF">EVG20_g3460</name>
</gene>
<protein>
    <submittedName>
        <fullName evidence="1">Uncharacterized protein</fullName>
    </submittedName>
</protein>